<keyword evidence="7" id="KW-1185">Reference proteome</keyword>
<sequence length="218" mass="23306">MSAAAVKDKGPTLVTMATGTLRPVRGVLRVPCCISIECVLAAFGTVQIMIGLFNIALGPGRTSTHPEDLSSLGAAYWLGAVFIFAGIVSIFTGCFANCCIVCFTVSINILGAIFSIIAIWLYAVDLENASITWMCNYGWISGDANDDNCRNVAYFAQKLLTGMDMSLIILAVLQLCVCISFSILGIYSLVCTEKEKDVPDVQIIQPVLKEVLMTSPGA</sequence>
<organism evidence="7 8">
    <name type="scientific">Parambassis ranga</name>
    <name type="common">Indian glassy fish</name>
    <dbReference type="NCBI Taxonomy" id="210632"/>
    <lineage>
        <taxon>Eukaryota</taxon>
        <taxon>Metazoa</taxon>
        <taxon>Chordata</taxon>
        <taxon>Craniata</taxon>
        <taxon>Vertebrata</taxon>
        <taxon>Euteleostomi</taxon>
        <taxon>Actinopterygii</taxon>
        <taxon>Neopterygii</taxon>
        <taxon>Teleostei</taxon>
        <taxon>Neoteleostei</taxon>
        <taxon>Acanthomorphata</taxon>
        <taxon>Ovalentaria</taxon>
        <taxon>Ambassidae</taxon>
        <taxon>Parambassis</taxon>
    </lineage>
</organism>
<evidence type="ECO:0000256" key="3">
    <source>
        <dbReference type="ARBA" id="ARBA00022692"/>
    </source>
</evidence>
<dbReference type="InterPro" id="IPR007237">
    <property type="entry name" value="CD20-like"/>
</dbReference>
<evidence type="ECO:0000313" key="7">
    <source>
        <dbReference type="Proteomes" id="UP000515145"/>
    </source>
</evidence>
<dbReference type="InParanoid" id="A0A6P7JXT7"/>
<feature type="transmembrane region" description="Helical" evidence="6">
    <location>
        <begin position="32"/>
        <end position="55"/>
    </location>
</feature>
<feature type="transmembrane region" description="Helical" evidence="6">
    <location>
        <begin position="167"/>
        <end position="190"/>
    </location>
</feature>
<feature type="transmembrane region" description="Helical" evidence="6">
    <location>
        <begin position="75"/>
        <end position="96"/>
    </location>
</feature>
<dbReference type="AlphaFoldDB" id="A0A6P7JXT7"/>
<dbReference type="OrthoDB" id="10071849at2759"/>
<feature type="transmembrane region" description="Helical" evidence="6">
    <location>
        <begin position="103"/>
        <end position="123"/>
    </location>
</feature>
<keyword evidence="3 6" id="KW-0812">Transmembrane</keyword>
<evidence type="ECO:0000256" key="5">
    <source>
        <dbReference type="ARBA" id="ARBA00023136"/>
    </source>
</evidence>
<keyword evidence="5 6" id="KW-0472">Membrane</keyword>
<dbReference type="Proteomes" id="UP000515145">
    <property type="component" value="Chromosome 16"/>
</dbReference>
<evidence type="ECO:0000313" key="8">
    <source>
        <dbReference type="RefSeq" id="XP_028281793.1"/>
    </source>
</evidence>
<dbReference type="PANTHER" id="PTHR23320:SF125">
    <property type="entry name" value="TRANSMEMBRANE PROTEIN 176L.1-RELATED"/>
    <property type="match status" value="1"/>
</dbReference>
<gene>
    <name evidence="8" type="primary">LOC114448803</name>
</gene>
<evidence type="ECO:0000256" key="6">
    <source>
        <dbReference type="SAM" id="Phobius"/>
    </source>
</evidence>
<proteinExistence type="inferred from homology"/>
<reference evidence="8" key="1">
    <citation type="submission" date="2025-08" db="UniProtKB">
        <authorList>
            <consortium name="RefSeq"/>
        </authorList>
    </citation>
    <scope>IDENTIFICATION</scope>
</reference>
<evidence type="ECO:0000256" key="4">
    <source>
        <dbReference type="ARBA" id="ARBA00022989"/>
    </source>
</evidence>
<evidence type="ECO:0000256" key="2">
    <source>
        <dbReference type="ARBA" id="ARBA00009565"/>
    </source>
</evidence>
<accession>A0A6P7JXT7</accession>
<evidence type="ECO:0000256" key="1">
    <source>
        <dbReference type="ARBA" id="ARBA00004141"/>
    </source>
</evidence>
<protein>
    <submittedName>
        <fullName evidence="8">Uncharacterized protein LOC114448803</fullName>
    </submittedName>
</protein>
<dbReference type="RefSeq" id="XP_028281793.1">
    <property type="nucleotide sequence ID" value="XM_028425992.1"/>
</dbReference>
<comment type="subcellular location">
    <subcellularLocation>
        <location evidence="1">Membrane</location>
        <topology evidence="1">Multi-pass membrane protein</topology>
    </subcellularLocation>
</comment>
<comment type="similarity">
    <text evidence="2">Belongs to the MS4A family.</text>
</comment>
<dbReference type="GO" id="GO:0016020">
    <property type="term" value="C:membrane"/>
    <property type="evidence" value="ECO:0007669"/>
    <property type="project" value="UniProtKB-SubCell"/>
</dbReference>
<dbReference type="GeneID" id="114448803"/>
<name>A0A6P7JXT7_9TELE</name>
<dbReference type="InterPro" id="IPR030417">
    <property type="entry name" value="MS4A"/>
</dbReference>
<keyword evidence="4 6" id="KW-1133">Transmembrane helix</keyword>
<dbReference type="PANTHER" id="PTHR23320">
    <property type="entry name" value="MEMBRANE-SPANNING 4-DOMAINS SUBFAMILY A MS4A -RELATED"/>
    <property type="match status" value="1"/>
</dbReference>
<dbReference type="Pfam" id="PF04103">
    <property type="entry name" value="CD20"/>
    <property type="match status" value="1"/>
</dbReference>